<dbReference type="Pfam" id="PF00158">
    <property type="entry name" value="Sigma54_activat"/>
    <property type="match status" value="1"/>
</dbReference>
<dbReference type="PROSITE" id="PS50110">
    <property type="entry name" value="RESPONSE_REGULATORY"/>
    <property type="match status" value="1"/>
</dbReference>
<dbReference type="SMART" id="SM00448">
    <property type="entry name" value="REC"/>
    <property type="match status" value="1"/>
</dbReference>
<dbReference type="Gene3D" id="3.40.50.300">
    <property type="entry name" value="P-loop containing nucleotide triphosphate hydrolases"/>
    <property type="match status" value="1"/>
</dbReference>
<feature type="domain" description="Response regulatory" evidence="9">
    <location>
        <begin position="3"/>
        <end position="117"/>
    </location>
</feature>
<protein>
    <submittedName>
        <fullName evidence="10">Sigma-54-dependent Fis family transcriptional regulator</fullName>
    </submittedName>
</protein>
<gene>
    <name evidence="10" type="ORF">FSB75_04150</name>
</gene>
<evidence type="ECO:0000256" key="6">
    <source>
        <dbReference type="ARBA" id="ARBA00023163"/>
    </source>
</evidence>
<dbReference type="PANTHER" id="PTHR32071:SF17">
    <property type="entry name" value="TRANSCRIPTIONAL REGULATOR (NTRC FAMILY)"/>
    <property type="match status" value="1"/>
</dbReference>
<keyword evidence="1 7" id="KW-0597">Phosphoprotein</keyword>
<dbReference type="Pfam" id="PF00072">
    <property type="entry name" value="Response_reg"/>
    <property type="match status" value="1"/>
</dbReference>
<dbReference type="GO" id="GO:0006355">
    <property type="term" value="P:regulation of DNA-templated transcription"/>
    <property type="evidence" value="ECO:0007669"/>
    <property type="project" value="InterPro"/>
</dbReference>
<proteinExistence type="predicted"/>
<dbReference type="SMART" id="SM00382">
    <property type="entry name" value="AAA"/>
    <property type="match status" value="1"/>
</dbReference>
<dbReference type="GO" id="GO:0000160">
    <property type="term" value="P:phosphorelay signal transduction system"/>
    <property type="evidence" value="ECO:0007669"/>
    <property type="project" value="UniProtKB-KW"/>
</dbReference>
<reference evidence="10 11" key="1">
    <citation type="journal article" date="2015" name="Int. J. Syst. Evol. Microbiol.">
        <title>Flavisolibacter ginsenosidimutans sp. nov., with ginsenoside-converting activity isolated from soil used for cultivating ginseng.</title>
        <authorList>
            <person name="Zhao Y."/>
            <person name="Liu Q."/>
            <person name="Kang M.S."/>
            <person name="Jin F."/>
            <person name="Yu H."/>
            <person name="Im W.T."/>
        </authorList>
    </citation>
    <scope>NUCLEOTIDE SEQUENCE [LARGE SCALE GENOMIC DNA]</scope>
    <source>
        <strain evidence="10 11">Gsoil 636</strain>
    </source>
</reference>
<dbReference type="PROSITE" id="PS50045">
    <property type="entry name" value="SIGMA54_INTERACT_4"/>
    <property type="match status" value="1"/>
</dbReference>
<evidence type="ECO:0000256" key="2">
    <source>
        <dbReference type="ARBA" id="ARBA00022741"/>
    </source>
</evidence>
<dbReference type="FunFam" id="3.40.50.300:FF:000006">
    <property type="entry name" value="DNA-binding transcriptional regulator NtrC"/>
    <property type="match status" value="1"/>
</dbReference>
<dbReference type="InterPro" id="IPR002078">
    <property type="entry name" value="Sigma_54_int"/>
</dbReference>
<feature type="modified residue" description="4-aspartylphosphate" evidence="7">
    <location>
        <position position="52"/>
    </location>
</feature>
<dbReference type="GO" id="GO:0005524">
    <property type="term" value="F:ATP binding"/>
    <property type="evidence" value="ECO:0007669"/>
    <property type="project" value="UniProtKB-KW"/>
</dbReference>
<evidence type="ECO:0000256" key="3">
    <source>
        <dbReference type="ARBA" id="ARBA00022840"/>
    </source>
</evidence>
<dbReference type="InterPro" id="IPR003593">
    <property type="entry name" value="AAA+_ATPase"/>
</dbReference>
<dbReference type="Gene3D" id="3.40.50.2300">
    <property type="match status" value="1"/>
</dbReference>
<evidence type="ECO:0000256" key="4">
    <source>
        <dbReference type="ARBA" id="ARBA00023012"/>
    </source>
</evidence>
<keyword evidence="4" id="KW-0902">Two-component regulatory system</keyword>
<dbReference type="Gene3D" id="1.10.8.60">
    <property type="match status" value="1"/>
</dbReference>
<dbReference type="PROSITE" id="PS00676">
    <property type="entry name" value="SIGMA54_INTERACT_2"/>
    <property type="match status" value="1"/>
</dbReference>
<keyword evidence="3" id="KW-0067">ATP-binding</keyword>
<dbReference type="PANTHER" id="PTHR32071">
    <property type="entry name" value="TRANSCRIPTIONAL REGULATORY PROTEIN"/>
    <property type="match status" value="1"/>
</dbReference>
<accession>A0A5B8UGA1</accession>
<dbReference type="InterPro" id="IPR001789">
    <property type="entry name" value="Sig_transdc_resp-reg_receiver"/>
</dbReference>
<organism evidence="10 11">
    <name type="scientific">Flavisolibacter ginsenosidimutans</name>
    <dbReference type="NCBI Taxonomy" id="661481"/>
    <lineage>
        <taxon>Bacteria</taxon>
        <taxon>Pseudomonadati</taxon>
        <taxon>Bacteroidota</taxon>
        <taxon>Chitinophagia</taxon>
        <taxon>Chitinophagales</taxon>
        <taxon>Chitinophagaceae</taxon>
        <taxon>Flavisolibacter</taxon>
    </lineage>
</organism>
<evidence type="ECO:0000256" key="1">
    <source>
        <dbReference type="ARBA" id="ARBA00022553"/>
    </source>
</evidence>
<dbReference type="SUPFAM" id="SSF52172">
    <property type="entry name" value="CheY-like"/>
    <property type="match status" value="1"/>
</dbReference>
<dbReference type="FunFam" id="3.40.50.2300:FF:000018">
    <property type="entry name" value="DNA-binding transcriptional regulator NtrC"/>
    <property type="match status" value="1"/>
</dbReference>
<dbReference type="SUPFAM" id="SSF52540">
    <property type="entry name" value="P-loop containing nucleoside triphosphate hydrolases"/>
    <property type="match status" value="1"/>
</dbReference>
<dbReference type="KEGG" id="fgg:FSB75_04150"/>
<evidence type="ECO:0000256" key="5">
    <source>
        <dbReference type="ARBA" id="ARBA00023015"/>
    </source>
</evidence>
<evidence type="ECO:0000259" key="9">
    <source>
        <dbReference type="PROSITE" id="PS50110"/>
    </source>
</evidence>
<keyword evidence="2" id="KW-0547">Nucleotide-binding</keyword>
<dbReference type="Pfam" id="PF25601">
    <property type="entry name" value="AAA_lid_14"/>
    <property type="match status" value="1"/>
</dbReference>
<dbReference type="InterPro" id="IPR027417">
    <property type="entry name" value="P-loop_NTPase"/>
</dbReference>
<dbReference type="OrthoDB" id="9767106at2"/>
<keyword evidence="6" id="KW-0804">Transcription</keyword>
<dbReference type="InterPro" id="IPR058031">
    <property type="entry name" value="AAA_lid_NorR"/>
</dbReference>
<keyword evidence="5" id="KW-0805">Transcription regulation</keyword>
<dbReference type="CDD" id="cd00009">
    <property type="entry name" value="AAA"/>
    <property type="match status" value="1"/>
</dbReference>
<evidence type="ECO:0000259" key="8">
    <source>
        <dbReference type="PROSITE" id="PS50045"/>
    </source>
</evidence>
<feature type="domain" description="Sigma-54 factor interaction" evidence="8">
    <location>
        <begin position="139"/>
        <end position="368"/>
    </location>
</feature>
<dbReference type="Proteomes" id="UP000321204">
    <property type="component" value="Chromosome"/>
</dbReference>
<evidence type="ECO:0000313" key="11">
    <source>
        <dbReference type="Proteomes" id="UP000321204"/>
    </source>
</evidence>
<name>A0A5B8UGA1_9BACT</name>
<dbReference type="AlphaFoldDB" id="A0A5B8UGA1"/>
<sequence>MATLLIIDDEKSIRKTLTEILSFEGYKIEEAADGEEGLKKFREKTFDVVLCDIKMPKIDGMEFLQKATEAAPDVPVIMISGHGTIETAVEAVKKGAYDFISKPPDLNRLLITIRNAMERNKLVSETKTLKRRVSKVQEMIGESAPIKQIKDTIEKVAPTEARVLITGENGVGKELVARWLHQKSSRAENPLVEVNCAAIPSELIESELFGHEKGSFTSAIKQRIGKFEQANGGTLFLDEIGDMSLSAQAKVLRALQEGKITRVGADKDINVDVRVVAATNKDLMKEVEEKNFRLDLYHRLSVILIHVPSLNERRDDVPLLVNNFLKEICEDYGMPPKSIDDDAMKALQEYNWTGNIRELRNVVERLVILSGKTITENDIKSYVLPK</sequence>
<dbReference type="EMBL" id="CP042433">
    <property type="protein sequence ID" value="QEC55130.1"/>
    <property type="molecule type" value="Genomic_DNA"/>
</dbReference>
<evidence type="ECO:0000256" key="7">
    <source>
        <dbReference type="PROSITE-ProRule" id="PRU00169"/>
    </source>
</evidence>
<dbReference type="CDD" id="cd17550">
    <property type="entry name" value="REC_NtrX-like"/>
    <property type="match status" value="1"/>
</dbReference>
<keyword evidence="11" id="KW-1185">Reference proteome</keyword>
<dbReference type="RefSeq" id="WP_146783211.1">
    <property type="nucleotide sequence ID" value="NZ_BAABIO010000006.1"/>
</dbReference>
<dbReference type="InterPro" id="IPR025943">
    <property type="entry name" value="Sigma_54_int_dom_ATP-bd_2"/>
</dbReference>
<evidence type="ECO:0000313" key="10">
    <source>
        <dbReference type="EMBL" id="QEC55130.1"/>
    </source>
</evidence>
<dbReference type="InterPro" id="IPR011006">
    <property type="entry name" value="CheY-like_superfamily"/>
</dbReference>